<gene>
    <name evidence="2" type="ORF">GA0061074_10242</name>
</gene>
<sequence length="170" mass="19410">MIAIKQITLSELPELQKISRQTFLDTFGSDNSAANMKAYLDHAYGDEPLTKELTDPNSFFFFAEDNQQILGYLKLNINQAQTETQGPTALEIERIYVNKAFKHQGLGTKLFQKAIEVAKYHGKSEIWLGVWENNAAALKFYHKLGFEQIGDHVFQLGDDPQRDLIMLKKL</sequence>
<dbReference type="GO" id="GO:0016747">
    <property type="term" value="F:acyltransferase activity, transferring groups other than amino-acyl groups"/>
    <property type="evidence" value="ECO:0007669"/>
    <property type="project" value="InterPro"/>
</dbReference>
<dbReference type="InterPro" id="IPR016181">
    <property type="entry name" value="Acyl_CoA_acyltransferase"/>
</dbReference>
<dbReference type="InterPro" id="IPR000182">
    <property type="entry name" value="GNAT_dom"/>
</dbReference>
<keyword evidence="2" id="KW-0689">Ribosomal protein</keyword>
<dbReference type="SUPFAM" id="SSF55729">
    <property type="entry name" value="Acyl-CoA N-acyltransferases (Nat)"/>
    <property type="match status" value="1"/>
</dbReference>
<evidence type="ECO:0000259" key="1">
    <source>
        <dbReference type="PROSITE" id="PS51186"/>
    </source>
</evidence>
<protein>
    <submittedName>
        <fullName evidence="2">Ribosomal protein S18 acetylase RimI</fullName>
    </submittedName>
</protein>
<dbReference type="Gene3D" id="3.40.630.30">
    <property type="match status" value="1"/>
</dbReference>
<proteinExistence type="predicted"/>
<dbReference type="AlphaFoldDB" id="A0A1C3ZJD5"/>
<name>A0A1C3ZJD5_9LACO</name>
<dbReference type="Pfam" id="PF00583">
    <property type="entry name" value="Acetyltransf_1"/>
    <property type="match status" value="1"/>
</dbReference>
<keyword evidence="3" id="KW-1185">Reference proteome</keyword>
<dbReference type="PANTHER" id="PTHR43617">
    <property type="entry name" value="L-AMINO ACID N-ACETYLTRANSFERASE"/>
    <property type="match status" value="1"/>
</dbReference>
<dbReference type="PANTHER" id="PTHR43617:SF33">
    <property type="entry name" value="SPORE COAT POLYSACCHARIDE BIOSYNTHESIS PROTEIN SPSD"/>
    <property type="match status" value="1"/>
</dbReference>
<evidence type="ECO:0000313" key="2">
    <source>
        <dbReference type="EMBL" id="SCB82448.1"/>
    </source>
</evidence>
<evidence type="ECO:0000313" key="3">
    <source>
        <dbReference type="Proteomes" id="UP000199268"/>
    </source>
</evidence>
<accession>A0A1C3ZJD5</accession>
<reference evidence="3" key="1">
    <citation type="submission" date="2016-08" db="EMBL/GenBank/DDBJ databases">
        <authorList>
            <person name="Varghese N."/>
            <person name="Submissions Spin"/>
        </authorList>
    </citation>
    <scope>NUCLEOTIDE SEQUENCE [LARGE SCALE GENOMIC DNA]</scope>
    <source>
        <strain evidence="3">R-53094</strain>
    </source>
</reference>
<dbReference type="EMBL" id="FMAO01000002">
    <property type="protein sequence ID" value="SCB82448.1"/>
    <property type="molecule type" value="Genomic_DNA"/>
</dbReference>
<dbReference type="PROSITE" id="PS51186">
    <property type="entry name" value="GNAT"/>
    <property type="match status" value="1"/>
</dbReference>
<feature type="domain" description="N-acetyltransferase" evidence="1">
    <location>
        <begin position="2"/>
        <end position="170"/>
    </location>
</feature>
<dbReference type="GO" id="GO:0005840">
    <property type="term" value="C:ribosome"/>
    <property type="evidence" value="ECO:0007669"/>
    <property type="project" value="UniProtKB-KW"/>
</dbReference>
<keyword evidence="2" id="KW-0687">Ribonucleoprotein</keyword>
<dbReference type="CDD" id="cd04301">
    <property type="entry name" value="NAT_SF"/>
    <property type="match status" value="1"/>
</dbReference>
<dbReference type="Proteomes" id="UP000199268">
    <property type="component" value="Unassembled WGS sequence"/>
</dbReference>
<organism evidence="2 3">
    <name type="scientific">Weissella bombi</name>
    <dbReference type="NCBI Taxonomy" id="1505725"/>
    <lineage>
        <taxon>Bacteria</taxon>
        <taxon>Bacillati</taxon>
        <taxon>Bacillota</taxon>
        <taxon>Bacilli</taxon>
        <taxon>Lactobacillales</taxon>
        <taxon>Lactobacillaceae</taxon>
        <taxon>Weissella</taxon>
    </lineage>
</organism>
<dbReference type="InterPro" id="IPR050276">
    <property type="entry name" value="MshD_Acetyltransferase"/>
</dbReference>
<dbReference type="RefSeq" id="WP_174855271.1">
    <property type="nucleotide sequence ID" value="NZ_BJEE01000001.1"/>
</dbReference>
<dbReference type="STRING" id="1505725.GA0061074_10242"/>